<feature type="domain" description="DUF630" evidence="3">
    <location>
        <begin position="1"/>
        <end position="59"/>
    </location>
</feature>
<feature type="domain" description="DUF632" evidence="2">
    <location>
        <begin position="258"/>
        <end position="596"/>
    </location>
</feature>
<dbReference type="OMA" id="EIECFGL"/>
<evidence type="ECO:0000259" key="2">
    <source>
        <dbReference type="Pfam" id="PF04782"/>
    </source>
</evidence>
<dbReference type="PANTHER" id="PTHR21450">
    <property type="entry name" value="PROTEIN ALTERED PHOSPHATE STARVATION RESPONSE 1"/>
    <property type="match status" value="1"/>
</dbReference>
<organism evidence="4 5">
    <name type="scientific">Kalanchoe fedtschenkoi</name>
    <name type="common">Lavender scallops</name>
    <name type="synonym">South American air plant</name>
    <dbReference type="NCBI Taxonomy" id="63787"/>
    <lineage>
        <taxon>Eukaryota</taxon>
        <taxon>Viridiplantae</taxon>
        <taxon>Streptophyta</taxon>
        <taxon>Embryophyta</taxon>
        <taxon>Tracheophyta</taxon>
        <taxon>Spermatophyta</taxon>
        <taxon>Magnoliopsida</taxon>
        <taxon>eudicotyledons</taxon>
        <taxon>Gunneridae</taxon>
        <taxon>Pentapetalae</taxon>
        <taxon>Saxifragales</taxon>
        <taxon>Crassulaceae</taxon>
        <taxon>Kalanchoe</taxon>
    </lineage>
</organism>
<evidence type="ECO:0000313" key="5">
    <source>
        <dbReference type="Proteomes" id="UP000594263"/>
    </source>
</evidence>
<proteinExistence type="predicted"/>
<reference evidence="4" key="1">
    <citation type="submission" date="2021-01" db="UniProtKB">
        <authorList>
            <consortium name="EnsemblPlants"/>
        </authorList>
    </citation>
    <scope>IDENTIFICATION</scope>
</reference>
<feature type="compositionally biased region" description="Low complexity" evidence="1">
    <location>
        <begin position="331"/>
        <end position="340"/>
    </location>
</feature>
<name>A0A7N0T8M3_KALFE</name>
<protein>
    <recommendedName>
        <fullName evidence="6">BZIP transcription factor</fullName>
    </recommendedName>
</protein>
<feature type="region of interest" description="Disordered" evidence="1">
    <location>
        <begin position="603"/>
        <end position="624"/>
    </location>
</feature>
<dbReference type="AlphaFoldDB" id="A0A7N0T8M3"/>
<feature type="compositionally biased region" description="Polar residues" evidence="1">
    <location>
        <begin position="607"/>
        <end position="624"/>
    </location>
</feature>
<dbReference type="Proteomes" id="UP000594263">
    <property type="component" value="Unplaced"/>
</dbReference>
<dbReference type="Pfam" id="PF04783">
    <property type="entry name" value="DUF630"/>
    <property type="match status" value="1"/>
</dbReference>
<feature type="region of interest" description="Disordered" evidence="1">
    <location>
        <begin position="327"/>
        <end position="356"/>
    </location>
</feature>
<accession>A0A7N0T8M3</accession>
<dbReference type="InterPro" id="IPR006868">
    <property type="entry name" value="DUF630"/>
</dbReference>
<dbReference type="EnsemblPlants" id="Kaladp0026s0105.1.v1.1">
    <property type="protein sequence ID" value="Kaladp0026s0105.1.v1.1"/>
    <property type="gene ID" value="Kaladp0026s0105.v1.1"/>
</dbReference>
<evidence type="ECO:0000256" key="1">
    <source>
        <dbReference type="SAM" id="MobiDB-lite"/>
    </source>
</evidence>
<evidence type="ECO:0000313" key="4">
    <source>
        <dbReference type="EnsemblPlants" id="Kaladp0026s0105.1.v1.1"/>
    </source>
</evidence>
<dbReference type="Gramene" id="Kaladp0026s0105.1.v1.1">
    <property type="protein sequence ID" value="Kaladp0026s0105.1.v1.1"/>
    <property type="gene ID" value="Kaladp0026s0105.v1.1"/>
</dbReference>
<dbReference type="InterPro" id="IPR006867">
    <property type="entry name" value="DUF632"/>
</dbReference>
<evidence type="ECO:0008006" key="6">
    <source>
        <dbReference type="Google" id="ProtNLM"/>
    </source>
</evidence>
<feature type="region of interest" description="Disordered" evidence="1">
    <location>
        <begin position="223"/>
        <end position="244"/>
    </location>
</feature>
<evidence type="ECO:0000259" key="3">
    <source>
        <dbReference type="Pfam" id="PF04783"/>
    </source>
</evidence>
<sequence>MGLGSSKLEKDEALRLCKQRKRFLSQAIDSRYDFAAAHVAYIQSLRNIGVALRRYAEAEILACPPSAAEAGKTTPSHSSYHPSPSPSRNLAVELLEGSGRVDLGARAGAATVSCMRSGGGVAVTMRFTPAASGFVVDEEQMGFSPPPPPPPPPGGSWDYFDTSADAQSSTIAWMPSKNGDTENEAEHFIKLDSLDSEPTSGAIEQNAAVRTVAELEAVVAEHSANKNGGTERCDKVEDLPGEREDPSEFITHRAKDFLSSIKDIEFRFSRASEAGRDVSRLLEANKIRVGFTNTKGSPTSVFRAAIGVVCCKRNSLVSNEPAQAKVVTWNRSTSSRSSSSKNPLTTGSKDENDDSGSEFGEEFCMFAGSHSSTLERLYAWERKLHDEVKASEIIMKEYDRKCRQLTRQFAKDVSSRVIDKTRAAVKDLHSRIRVALHACDSISKRIEKIRDDELLPQLFELVQGLTRMWKAMLECHHAQYITISLAYHKKSATTGTPDSNARREILARLRDEVECFGLSFADWINSHTSYVQSLNGYLQNCITLPQERSRSRRVFSPRRVLAPPIFVICRDWSAGVQSLPCAELAAAVKIFLTDIDRVIEQQESENTRQSSTQENGQNQSHNLRASSLNSIQSGLTKVLDKLTKFSESSVKMCEDVRQKSEAARVAYSNCRQARF</sequence>
<dbReference type="PANTHER" id="PTHR21450:SF35">
    <property type="entry name" value="TRANSCRIPTION FACTOR, PUTATIVE (DUF630 AND DUF632)-RELATED"/>
    <property type="match status" value="1"/>
</dbReference>
<feature type="compositionally biased region" description="Basic and acidic residues" evidence="1">
    <location>
        <begin position="229"/>
        <end position="244"/>
    </location>
</feature>
<dbReference type="Pfam" id="PF04782">
    <property type="entry name" value="DUF632"/>
    <property type="match status" value="1"/>
</dbReference>
<feature type="region of interest" description="Disordered" evidence="1">
    <location>
        <begin position="68"/>
        <end position="88"/>
    </location>
</feature>
<keyword evidence="5" id="KW-1185">Reference proteome</keyword>